<reference evidence="2 3" key="1">
    <citation type="submission" date="2023-01" db="EMBL/GenBank/DDBJ databases">
        <title>Analysis of 21 Apiospora genomes using comparative genomics revels a genus with tremendous synthesis potential of carbohydrate active enzymes and secondary metabolites.</title>
        <authorList>
            <person name="Sorensen T."/>
        </authorList>
    </citation>
    <scope>NUCLEOTIDE SEQUENCE [LARGE SCALE GENOMIC DNA]</scope>
    <source>
        <strain evidence="2 3">CBS 83171</strain>
    </source>
</reference>
<feature type="region of interest" description="Disordered" evidence="1">
    <location>
        <begin position="93"/>
        <end position="134"/>
    </location>
</feature>
<name>A0ABR1UES4_9PEZI</name>
<comment type="caution">
    <text evidence="2">The sequence shown here is derived from an EMBL/GenBank/DDBJ whole genome shotgun (WGS) entry which is preliminary data.</text>
</comment>
<proteinExistence type="predicted"/>
<organism evidence="2 3">
    <name type="scientific">Apiospora saccharicola</name>
    <dbReference type="NCBI Taxonomy" id="335842"/>
    <lineage>
        <taxon>Eukaryota</taxon>
        <taxon>Fungi</taxon>
        <taxon>Dikarya</taxon>
        <taxon>Ascomycota</taxon>
        <taxon>Pezizomycotina</taxon>
        <taxon>Sordariomycetes</taxon>
        <taxon>Xylariomycetidae</taxon>
        <taxon>Amphisphaeriales</taxon>
        <taxon>Apiosporaceae</taxon>
        <taxon>Apiospora</taxon>
    </lineage>
</organism>
<evidence type="ECO:0000313" key="2">
    <source>
        <dbReference type="EMBL" id="KAK8057402.1"/>
    </source>
</evidence>
<sequence>MFSMRLLVAEIAAELHARNAAGPGKKHILTYRVFGRSFRYIVDKRQSALPRSKQPPNTQWDMERTDKRVLKVVGGAVAGAFGLWLESKIPMPEGKRAAERRKQNEQNQANTEPLLPPDPPKVRNPSHGSMKTSS</sequence>
<protein>
    <submittedName>
        <fullName evidence="2">Uncharacterized protein</fullName>
    </submittedName>
</protein>
<feature type="compositionally biased region" description="Basic and acidic residues" evidence="1">
    <location>
        <begin position="93"/>
        <end position="104"/>
    </location>
</feature>
<keyword evidence="3" id="KW-1185">Reference proteome</keyword>
<gene>
    <name evidence="2" type="ORF">PG996_011339</name>
</gene>
<evidence type="ECO:0000313" key="3">
    <source>
        <dbReference type="Proteomes" id="UP001446871"/>
    </source>
</evidence>
<dbReference type="Proteomes" id="UP001446871">
    <property type="component" value="Unassembled WGS sequence"/>
</dbReference>
<evidence type="ECO:0000256" key="1">
    <source>
        <dbReference type="SAM" id="MobiDB-lite"/>
    </source>
</evidence>
<dbReference type="EMBL" id="JAQQWM010000007">
    <property type="protein sequence ID" value="KAK8057402.1"/>
    <property type="molecule type" value="Genomic_DNA"/>
</dbReference>
<accession>A0ABR1UES4</accession>